<feature type="compositionally biased region" description="Polar residues" evidence="1">
    <location>
        <begin position="51"/>
        <end position="60"/>
    </location>
</feature>
<feature type="compositionally biased region" description="Low complexity" evidence="1">
    <location>
        <begin position="125"/>
        <end position="134"/>
    </location>
</feature>
<protein>
    <submittedName>
        <fullName evidence="2">Uncharacterized protein</fullName>
    </submittedName>
</protein>
<evidence type="ECO:0000256" key="1">
    <source>
        <dbReference type="SAM" id="MobiDB-lite"/>
    </source>
</evidence>
<evidence type="ECO:0000313" key="2">
    <source>
        <dbReference type="EMBL" id="QCD96649.1"/>
    </source>
</evidence>
<dbReference type="Proteomes" id="UP000501690">
    <property type="component" value="Linkage Group LG6"/>
</dbReference>
<proteinExistence type="predicted"/>
<dbReference type="AlphaFoldDB" id="A0A4D6M5J5"/>
<feature type="compositionally biased region" description="Basic and acidic residues" evidence="1">
    <location>
        <begin position="135"/>
        <end position="144"/>
    </location>
</feature>
<sequence>MHHSRLSKGSSPKLNHQPHLSQPTSLERPCSSGCTTSSRLGELSSPRRALSSLNTQSSSPGRGFNEGKHQISSRPRLGEPFSPKRVYLSLNTPKLLALTRNRAQHIQASSRPCLGEPLSPKRESLSLNTNTSRLSEQHERRTETKSYNSYLGEMDLLGRNLQNQSLFTHTIHQNQYQNTEQSLPTQCNCKNT</sequence>
<feature type="region of interest" description="Disordered" evidence="1">
    <location>
        <begin position="1"/>
        <end position="84"/>
    </location>
</feature>
<accession>A0A4D6M5J5</accession>
<dbReference type="EMBL" id="CP039350">
    <property type="protein sequence ID" value="QCD96649.1"/>
    <property type="molecule type" value="Genomic_DNA"/>
</dbReference>
<name>A0A4D6M5J5_VIGUN</name>
<feature type="compositionally biased region" description="Polar residues" evidence="1">
    <location>
        <begin position="7"/>
        <end position="25"/>
    </location>
</feature>
<keyword evidence="3" id="KW-1185">Reference proteome</keyword>
<organism evidence="2 3">
    <name type="scientific">Vigna unguiculata</name>
    <name type="common">Cowpea</name>
    <dbReference type="NCBI Taxonomy" id="3917"/>
    <lineage>
        <taxon>Eukaryota</taxon>
        <taxon>Viridiplantae</taxon>
        <taxon>Streptophyta</taxon>
        <taxon>Embryophyta</taxon>
        <taxon>Tracheophyta</taxon>
        <taxon>Spermatophyta</taxon>
        <taxon>Magnoliopsida</taxon>
        <taxon>eudicotyledons</taxon>
        <taxon>Gunneridae</taxon>
        <taxon>Pentapetalae</taxon>
        <taxon>rosids</taxon>
        <taxon>fabids</taxon>
        <taxon>Fabales</taxon>
        <taxon>Fabaceae</taxon>
        <taxon>Papilionoideae</taxon>
        <taxon>50 kb inversion clade</taxon>
        <taxon>NPAAA clade</taxon>
        <taxon>indigoferoid/millettioid clade</taxon>
        <taxon>Phaseoleae</taxon>
        <taxon>Vigna</taxon>
    </lineage>
</organism>
<reference evidence="2 3" key="1">
    <citation type="submission" date="2019-04" db="EMBL/GenBank/DDBJ databases">
        <title>An improved genome assembly and genetic linkage map for asparagus bean, Vigna unguiculata ssp. sesquipedialis.</title>
        <authorList>
            <person name="Xia Q."/>
            <person name="Zhang R."/>
            <person name="Dong Y."/>
        </authorList>
    </citation>
    <scope>NUCLEOTIDE SEQUENCE [LARGE SCALE GENOMIC DNA]</scope>
    <source>
        <tissue evidence="2">Leaf</tissue>
    </source>
</reference>
<evidence type="ECO:0000313" key="3">
    <source>
        <dbReference type="Proteomes" id="UP000501690"/>
    </source>
</evidence>
<feature type="region of interest" description="Disordered" evidence="1">
    <location>
        <begin position="111"/>
        <end position="145"/>
    </location>
</feature>
<gene>
    <name evidence="2" type="ORF">DEO72_LG6g1356</name>
</gene>